<dbReference type="InterPro" id="IPR005198">
    <property type="entry name" value="Glyco_hydro_76"/>
</dbReference>
<keyword evidence="2" id="KW-1185">Reference proteome</keyword>
<dbReference type="GO" id="GO:0008496">
    <property type="term" value="F:mannan endo-1,6-alpha-mannosidase activity"/>
    <property type="evidence" value="ECO:0007669"/>
    <property type="project" value="UniProtKB-EC"/>
</dbReference>
<evidence type="ECO:0000313" key="1">
    <source>
        <dbReference type="EMBL" id="TDZ38934.1"/>
    </source>
</evidence>
<dbReference type="Proteomes" id="UP000295083">
    <property type="component" value="Unassembled WGS sequence"/>
</dbReference>
<comment type="caution">
    <text evidence="1">The sequence shown here is derived from an EMBL/GenBank/DDBJ whole genome shotgun (WGS) entry which is preliminary data.</text>
</comment>
<dbReference type="Gene3D" id="1.50.10.20">
    <property type="match status" value="1"/>
</dbReference>
<name>A0A4R8QQU6_9PEZI</name>
<protein>
    <submittedName>
        <fullName evidence="1">Putative mannan endo-1,6-alpha-mannosidase</fullName>
    </submittedName>
</protein>
<dbReference type="Pfam" id="PF03663">
    <property type="entry name" value="Glyco_hydro_76"/>
    <property type="match status" value="1"/>
</dbReference>
<dbReference type="SUPFAM" id="SSF48208">
    <property type="entry name" value="Six-hairpin glycosidases"/>
    <property type="match status" value="1"/>
</dbReference>
<dbReference type="GO" id="GO:0016052">
    <property type="term" value="P:carbohydrate catabolic process"/>
    <property type="evidence" value="ECO:0007669"/>
    <property type="project" value="InterPro"/>
</dbReference>
<evidence type="ECO:0000313" key="2">
    <source>
        <dbReference type="Proteomes" id="UP000295083"/>
    </source>
</evidence>
<dbReference type="InterPro" id="IPR053169">
    <property type="entry name" value="MUG_Protein"/>
</dbReference>
<dbReference type="PANTHER" id="PTHR47791:SF1">
    <property type="entry name" value="ENDO MANNANASE, GH76 FAMILY (EUROFUNG)"/>
    <property type="match status" value="1"/>
</dbReference>
<dbReference type="PANTHER" id="PTHR47791">
    <property type="entry name" value="MEIOTICALLY UP-REGULATED GENE 191 PROTEIN"/>
    <property type="match status" value="1"/>
</dbReference>
<dbReference type="InterPro" id="IPR008928">
    <property type="entry name" value="6-hairpin_glycosidase_sf"/>
</dbReference>
<dbReference type="EMBL" id="QAPG01000013">
    <property type="protein sequence ID" value="TDZ38934.1"/>
    <property type="molecule type" value="Genomic_DNA"/>
</dbReference>
<sequence>MVANLGSLAARAVFLMSARPIAERADATSYTNNAVTAIKTLQTTWYNIPTGIWDNAWWNSANAFTTLADFASLNRDEANKLNIGGILKNTFDQAQKAQASAAKSMNAAGLITSSYAITKREAPLPIAGRQFSAQGFPNFINEYYDDEGWWALGLIRAYDVSRDEEYLNMAVRIYADMKTGGNTNCDGGIYWSKDRKYVNAIANELYLAVAASLANRYPSNKDYLNTATSQWEWFKASGMINDEGTINDGLDDTCKNNGANVWSYNQGVILGALVELSRATGDTSVLKDATNIAKAAIKALTDDNGILHDNCEPSCGADGNQFKGIFVRNLRYLHAVAPRDEFKTFIIKNADSNWAKNRDGNNKLGVVWSGPVQAVSGPTHSSALDSIVAAIAVA</sequence>
<dbReference type="AlphaFoldDB" id="A0A4R8QQU6"/>
<accession>A0A4R8QQU6</accession>
<proteinExistence type="predicted"/>
<organism evidence="1 2">
    <name type="scientific">Colletotrichum spinosum</name>
    <dbReference type="NCBI Taxonomy" id="1347390"/>
    <lineage>
        <taxon>Eukaryota</taxon>
        <taxon>Fungi</taxon>
        <taxon>Dikarya</taxon>
        <taxon>Ascomycota</taxon>
        <taxon>Pezizomycotina</taxon>
        <taxon>Sordariomycetes</taxon>
        <taxon>Hypocreomycetidae</taxon>
        <taxon>Glomerellales</taxon>
        <taxon>Glomerellaceae</taxon>
        <taxon>Colletotrichum</taxon>
        <taxon>Colletotrichum orbiculare species complex</taxon>
    </lineage>
</organism>
<reference evidence="1 2" key="1">
    <citation type="submission" date="2018-11" db="EMBL/GenBank/DDBJ databases">
        <title>Genome sequence and assembly of Colletotrichum spinosum.</title>
        <authorList>
            <person name="Gan P."/>
            <person name="Shirasu K."/>
        </authorList>
    </citation>
    <scope>NUCLEOTIDE SEQUENCE [LARGE SCALE GENOMIC DNA]</scope>
    <source>
        <strain evidence="1 2">CBS 515.97</strain>
    </source>
</reference>
<gene>
    <name evidence="1" type="ORF">C8035_v006947</name>
</gene>